<dbReference type="InterPro" id="IPR013950">
    <property type="entry name" value="Mis14/Nsl1"/>
</dbReference>
<dbReference type="EMBL" id="JARKIE010000095">
    <property type="protein sequence ID" value="KAJ7686540.1"/>
    <property type="molecule type" value="Genomic_DNA"/>
</dbReference>
<evidence type="ECO:0000313" key="2">
    <source>
        <dbReference type="EMBL" id="KAJ7686540.1"/>
    </source>
</evidence>
<evidence type="ECO:0000256" key="1">
    <source>
        <dbReference type="SAM" id="MobiDB-lite"/>
    </source>
</evidence>
<proteinExistence type="predicted"/>
<feature type="region of interest" description="Disordered" evidence="1">
    <location>
        <begin position="182"/>
        <end position="207"/>
    </location>
</feature>
<dbReference type="AlphaFoldDB" id="A0AAD7D9X7"/>
<dbReference type="Pfam" id="PF08641">
    <property type="entry name" value="Mis14"/>
    <property type="match status" value="1"/>
</dbReference>
<name>A0AAD7D9X7_MYCRO</name>
<feature type="compositionally biased region" description="Basic and acidic residues" evidence="1">
    <location>
        <begin position="188"/>
        <end position="207"/>
    </location>
</feature>
<protein>
    <submittedName>
        <fullName evidence="2">Uncharacterized protein</fullName>
    </submittedName>
</protein>
<reference evidence="2" key="1">
    <citation type="submission" date="2023-03" db="EMBL/GenBank/DDBJ databases">
        <title>Massive genome expansion in bonnet fungi (Mycena s.s.) driven by repeated elements and novel gene families across ecological guilds.</title>
        <authorList>
            <consortium name="Lawrence Berkeley National Laboratory"/>
            <person name="Harder C.B."/>
            <person name="Miyauchi S."/>
            <person name="Viragh M."/>
            <person name="Kuo A."/>
            <person name="Thoen E."/>
            <person name="Andreopoulos B."/>
            <person name="Lu D."/>
            <person name="Skrede I."/>
            <person name="Drula E."/>
            <person name="Henrissat B."/>
            <person name="Morin E."/>
            <person name="Kohler A."/>
            <person name="Barry K."/>
            <person name="LaButti K."/>
            <person name="Morin E."/>
            <person name="Salamov A."/>
            <person name="Lipzen A."/>
            <person name="Mereny Z."/>
            <person name="Hegedus B."/>
            <person name="Baldrian P."/>
            <person name="Stursova M."/>
            <person name="Weitz H."/>
            <person name="Taylor A."/>
            <person name="Grigoriev I.V."/>
            <person name="Nagy L.G."/>
            <person name="Martin F."/>
            <person name="Kauserud H."/>
        </authorList>
    </citation>
    <scope>NUCLEOTIDE SEQUENCE</scope>
    <source>
        <strain evidence="2">CBHHK067</strain>
    </source>
</reference>
<dbReference type="Proteomes" id="UP001221757">
    <property type="component" value="Unassembled WGS sequence"/>
</dbReference>
<keyword evidence="3" id="KW-1185">Reference proteome</keyword>
<dbReference type="GO" id="GO:0000070">
    <property type="term" value="P:mitotic sister chromatid segregation"/>
    <property type="evidence" value="ECO:0007669"/>
    <property type="project" value="InterPro"/>
</dbReference>
<comment type="caution">
    <text evidence="2">The sequence shown here is derived from an EMBL/GenBank/DDBJ whole genome shotgun (WGS) entry which is preliminary data.</text>
</comment>
<sequence length="207" mass="23547">MVLDDRDSETHDELPRISVGSMRVWLRIKSEFTRAVHAKVDAYAAQNSLPPDRRDAMRRAAHEYAEATFGIAQHNIRINGRDFDSLQPHEQDAEPFDEALDRQIWALASNRLQWHTKIAEERRGTPVVLESTFHTLLHQHETLDAELAAQESDLEEPIEGPEPDIIDADLLGQILAVTGELTQSIPSQRERSERSRAVEAEYKALKP</sequence>
<accession>A0AAD7D9X7</accession>
<dbReference type="GO" id="GO:0000776">
    <property type="term" value="C:kinetochore"/>
    <property type="evidence" value="ECO:0007669"/>
    <property type="project" value="InterPro"/>
</dbReference>
<organism evidence="2 3">
    <name type="scientific">Mycena rosella</name>
    <name type="common">Pink bonnet</name>
    <name type="synonym">Agaricus rosellus</name>
    <dbReference type="NCBI Taxonomy" id="1033263"/>
    <lineage>
        <taxon>Eukaryota</taxon>
        <taxon>Fungi</taxon>
        <taxon>Dikarya</taxon>
        <taxon>Basidiomycota</taxon>
        <taxon>Agaricomycotina</taxon>
        <taxon>Agaricomycetes</taxon>
        <taxon>Agaricomycetidae</taxon>
        <taxon>Agaricales</taxon>
        <taxon>Marasmiineae</taxon>
        <taxon>Mycenaceae</taxon>
        <taxon>Mycena</taxon>
    </lineage>
</organism>
<evidence type="ECO:0000313" key="3">
    <source>
        <dbReference type="Proteomes" id="UP001221757"/>
    </source>
</evidence>
<gene>
    <name evidence="2" type="ORF">B0H17DRAFT_985106</name>
</gene>